<feature type="transmembrane region" description="Helical" evidence="1">
    <location>
        <begin position="12"/>
        <end position="38"/>
    </location>
</feature>
<protein>
    <submittedName>
        <fullName evidence="2">Type IV pilus modification protein PilV</fullName>
    </submittedName>
</protein>
<evidence type="ECO:0000313" key="2">
    <source>
        <dbReference type="EMBL" id="EQD44142.1"/>
    </source>
</evidence>
<keyword evidence="1" id="KW-0472">Membrane</keyword>
<feature type="non-terminal residue" evidence="2">
    <location>
        <position position="92"/>
    </location>
</feature>
<dbReference type="EMBL" id="AUZX01011160">
    <property type="protein sequence ID" value="EQD44142.1"/>
    <property type="molecule type" value="Genomic_DNA"/>
</dbReference>
<dbReference type="Pfam" id="PF07963">
    <property type="entry name" value="N_methyl"/>
    <property type="match status" value="1"/>
</dbReference>
<organism evidence="2">
    <name type="scientific">mine drainage metagenome</name>
    <dbReference type="NCBI Taxonomy" id="410659"/>
    <lineage>
        <taxon>unclassified sequences</taxon>
        <taxon>metagenomes</taxon>
        <taxon>ecological metagenomes</taxon>
    </lineage>
</organism>
<dbReference type="NCBIfam" id="TIGR02523">
    <property type="entry name" value="type_IV_pilV"/>
    <property type="match status" value="1"/>
</dbReference>
<dbReference type="AlphaFoldDB" id="T0ZI87"/>
<dbReference type="NCBIfam" id="TIGR02532">
    <property type="entry name" value="IV_pilin_GFxxxE"/>
    <property type="match status" value="1"/>
</dbReference>
<dbReference type="InterPro" id="IPR013362">
    <property type="entry name" value="Pilus_4_PilV"/>
</dbReference>
<keyword evidence="1" id="KW-1133">Transmembrane helix</keyword>
<keyword evidence="1" id="KW-0812">Transmembrane</keyword>
<reference evidence="2" key="1">
    <citation type="submission" date="2013-08" db="EMBL/GenBank/DDBJ databases">
        <authorList>
            <person name="Mendez C."/>
            <person name="Richter M."/>
            <person name="Ferrer M."/>
            <person name="Sanchez J."/>
        </authorList>
    </citation>
    <scope>NUCLEOTIDE SEQUENCE</scope>
</reference>
<dbReference type="InterPro" id="IPR012902">
    <property type="entry name" value="N_methyl_site"/>
</dbReference>
<name>T0ZI87_9ZZZZ</name>
<reference evidence="2" key="2">
    <citation type="journal article" date="2014" name="ISME J.">
        <title>Microbial stratification in low pH oxic and suboxic macroscopic growths along an acid mine drainage.</title>
        <authorList>
            <person name="Mendez-Garcia C."/>
            <person name="Mesa V."/>
            <person name="Sprenger R.R."/>
            <person name="Richter M."/>
            <person name="Diez M.S."/>
            <person name="Solano J."/>
            <person name="Bargiela R."/>
            <person name="Golyshina O.V."/>
            <person name="Manteca A."/>
            <person name="Ramos J.L."/>
            <person name="Gallego J.R."/>
            <person name="Llorente I."/>
            <person name="Martins Dos Santos V.A."/>
            <person name="Jensen O.N."/>
            <person name="Pelaez A.I."/>
            <person name="Sanchez J."/>
            <person name="Ferrer M."/>
        </authorList>
    </citation>
    <scope>NUCLEOTIDE SEQUENCE</scope>
</reference>
<comment type="caution">
    <text evidence="2">The sequence shown here is derived from an EMBL/GenBank/DDBJ whole genome shotgun (WGS) entry which is preliminary data.</text>
</comment>
<gene>
    <name evidence="2" type="ORF">B1A_15208</name>
</gene>
<sequence>MNVCLSTRARCGFSLVEVLVAVLIFSLGLLGLAGLLVVSTQSSHASYLRTQVGFMAEQMANRMRANPQGVWAGSYDSAAYPIAGAPPACDSA</sequence>
<proteinExistence type="predicted"/>
<accession>T0ZI87</accession>
<evidence type="ECO:0000256" key="1">
    <source>
        <dbReference type="SAM" id="Phobius"/>
    </source>
</evidence>